<sequence length="36" mass="4039">MTAFVENALNPAFPTVHCTDNWRSDQVADEVYVIGQ</sequence>
<gene>
    <name evidence="1" type="ORF">ALP44_00009</name>
</gene>
<reference evidence="1 2" key="1">
    <citation type="submission" date="2018-08" db="EMBL/GenBank/DDBJ databases">
        <title>Recombination of ecologically and evolutionarily significant loci maintains genetic cohesion in the Pseudomonas syringae species complex.</title>
        <authorList>
            <person name="Dillon M."/>
            <person name="Thakur S."/>
            <person name="Almeida R.N.D."/>
            <person name="Weir B.S."/>
            <person name="Guttman D.S."/>
        </authorList>
    </citation>
    <scope>NUCLEOTIDE SEQUENCE [LARGE SCALE GENOMIC DNA]</scope>
    <source>
        <strain evidence="1 2">ICMP 3934</strain>
    </source>
</reference>
<proteinExistence type="predicted"/>
<dbReference type="Proteomes" id="UP000282636">
    <property type="component" value="Unassembled WGS sequence"/>
</dbReference>
<evidence type="ECO:0000313" key="2">
    <source>
        <dbReference type="Proteomes" id="UP000282636"/>
    </source>
</evidence>
<organism evidence="1 2">
    <name type="scientific">Pseudomonas syringae pv. theae</name>
    <dbReference type="NCBI Taxonomy" id="103985"/>
    <lineage>
        <taxon>Bacteria</taxon>
        <taxon>Pseudomonadati</taxon>
        <taxon>Pseudomonadota</taxon>
        <taxon>Gammaproteobacteria</taxon>
        <taxon>Pseudomonadales</taxon>
        <taxon>Pseudomonadaceae</taxon>
        <taxon>Pseudomonas</taxon>
        <taxon>Pseudomonas syringae</taxon>
    </lineage>
</organism>
<comment type="caution">
    <text evidence="1">The sequence shown here is derived from an EMBL/GenBank/DDBJ whole genome shotgun (WGS) entry which is preliminary data.</text>
</comment>
<name>A0A0Q0GDG1_PSESX</name>
<accession>A0A0Q0GDG1</accession>
<evidence type="ECO:0000313" key="1">
    <source>
        <dbReference type="EMBL" id="RMT76056.1"/>
    </source>
</evidence>
<dbReference type="AlphaFoldDB" id="A0A0Q0GDG1"/>
<dbReference type="EMBL" id="RBTL01000003">
    <property type="protein sequence ID" value="RMT76056.1"/>
    <property type="molecule type" value="Genomic_DNA"/>
</dbReference>
<protein>
    <submittedName>
        <fullName evidence="1">Uncharacterized protein</fullName>
    </submittedName>
</protein>